<sequence>MPLTDVKVTINVASPAPKIGLGRPVIFVQKTGAADYKEYSTLSALQADYAVGTAVEAKAGAIFKQDNRPDKVAVATYATDIKTSMALFYGREWHFALVANDLAADQLAAATFMNDKDFKFLAVQVNTDANRKALKTKKRTIIFDHTIAGEHLDAAAVGDLGSQTVGSVTWKFKSLKGITGRYLNETEINTIDGDFAIAYVVKGGRGQLSEGWFADGSYIDDLHGQDWIKADMENEISYTLGNTPKTPFDARGIGAIEAAMTTTLQRGFNNGIVAVLEGGLPDYSVTTLPRDQVDIQDRALRVYRGGSFEYGRSGGIHEARVTGVVNI</sequence>
<dbReference type="Pfam" id="PF11863">
    <property type="entry name" value="DUF3383"/>
    <property type="match status" value="1"/>
</dbReference>
<dbReference type="OrthoDB" id="1684431at2"/>
<dbReference type="Proteomes" id="UP000077926">
    <property type="component" value="Chromosome"/>
</dbReference>
<dbReference type="STRING" id="264697.ABE28_008985"/>
<dbReference type="RefSeq" id="WP_064465810.1">
    <property type="nucleotide sequence ID" value="NZ_CP017080.1"/>
</dbReference>
<dbReference type="InterPro" id="IPR021808">
    <property type="entry name" value="DUF3383"/>
</dbReference>
<gene>
    <name evidence="1" type="ORF">ABE28_008985</name>
</gene>
<proteinExistence type="predicted"/>
<organism evidence="1 2">
    <name type="scientific">Peribacillus muralis</name>
    <dbReference type="NCBI Taxonomy" id="264697"/>
    <lineage>
        <taxon>Bacteria</taxon>
        <taxon>Bacillati</taxon>
        <taxon>Bacillota</taxon>
        <taxon>Bacilli</taxon>
        <taxon>Bacillales</taxon>
        <taxon>Bacillaceae</taxon>
        <taxon>Peribacillus</taxon>
    </lineage>
</organism>
<name>A0A1B3XMQ3_9BACI</name>
<dbReference type="EMBL" id="CP017080">
    <property type="protein sequence ID" value="AOH54486.1"/>
    <property type="molecule type" value="Genomic_DNA"/>
</dbReference>
<evidence type="ECO:0000313" key="2">
    <source>
        <dbReference type="Proteomes" id="UP000077926"/>
    </source>
</evidence>
<dbReference type="KEGG" id="bmur:ABE28_008985"/>
<protein>
    <recommendedName>
        <fullName evidence="3">DUF3383 domain-containing protein</fullName>
    </recommendedName>
</protein>
<dbReference type="AlphaFoldDB" id="A0A1B3XMQ3"/>
<keyword evidence="2" id="KW-1185">Reference proteome</keyword>
<evidence type="ECO:0008006" key="3">
    <source>
        <dbReference type="Google" id="ProtNLM"/>
    </source>
</evidence>
<evidence type="ECO:0000313" key="1">
    <source>
        <dbReference type="EMBL" id="AOH54486.1"/>
    </source>
</evidence>
<reference evidence="1 2" key="1">
    <citation type="submission" date="2016-08" db="EMBL/GenBank/DDBJ databases">
        <title>Complete genome sequence of Bacillus muralis G25-68, a strain with toxicity to nematodes.</title>
        <authorList>
            <person name="Zheng Z."/>
        </authorList>
    </citation>
    <scope>NUCLEOTIDE SEQUENCE [LARGE SCALE GENOMIC DNA]</scope>
    <source>
        <strain evidence="1 2">G25-68</strain>
    </source>
</reference>
<accession>A0A1B3XMQ3</accession>